<evidence type="ECO:0008006" key="4">
    <source>
        <dbReference type="Google" id="ProtNLM"/>
    </source>
</evidence>
<keyword evidence="3" id="KW-1185">Reference proteome</keyword>
<dbReference type="PANTHER" id="PTHR33418:SF1">
    <property type="entry name" value="HELICASE-ASSOCIATED DOMAIN-CONTAINING PROTEIN"/>
    <property type="match status" value="1"/>
</dbReference>
<feature type="compositionally biased region" description="Low complexity" evidence="1">
    <location>
        <begin position="1"/>
        <end position="11"/>
    </location>
</feature>
<feature type="region of interest" description="Disordered" evidence="1">
    <location>
        <begin position="209"/>
        <end position="228"/>
    </location>
</feature>
<evidence type="ECO:0000313" key="3">
    <source>
        <dbReference type="Proteomes" id="UP000001449"/>
    </source>
</evidence>
<evidence type="ECO:0000313" key="2">
    <source>
        <dbReference type="EMBL" id="EED89964.1"/>
    </source>
</evidence>
<evidence type="ECO:0000256" key="1">
    <source>
        <dbReference type="SAM" id="MobiDB-lite"/>
    </source>
</evidence>
<dbReference type="GeneID" id="7447008"/>
<reference evidence="2 3" key="2">
    <citation type="journal article" date="2008" name="Nature">
        <title>The Phaeodactylum genome reveals the evolutionary history of diatom genomes.</title>
        <authorList>
            <person name="Bowler C."/>
            <person name="Allen A.E."/>
            <person name="Badger J.H."/>
            <person name="Grimwood J."/>
            <person name="Jabbari K."/>
            <person name="Kuo A."/>
            <person name="Maheswari U."/>
            <person name="Martens C."/>
            <person name="Maumus F."/>
            <person name="Otillar R.P."/>
            <person name="Rayko E."/>
            <person name="Salamov A."/>
            <person name="Vandepoele K."/>
            <person name="Beszteri B."/>
            <person name="Gruber A."/>
            <person name="Heijde M."/>
            <person name="Katinka M."/>
            <person name="Mock T."/>
            <person name="Valentin K."/>
            <person name="Verret F."/>
            <person name="Berges J.A."/>
            <person name="Brownlee C."/>
            <person name="Cadoret J.P."/>
            <person name="Chiovitti A."/>
            <person name="Choi C.J."/>
            <person name="Coesel S."/>
            <person name="De Martino A."/>
            <person name="Detter J.C."/>
            <person name="Durkin C."/>
            <person name="Falciatore A."/>
            <person name="Fournet J."/>
            <person name="Haruta M."/>
            <person name="Huysman M.J."/>
            <person name="Jenkins B.D."/>
            <person name="Jiroutova K."/>
            <person name="Jorgensen R.E."/>
            <person name="Joubert Y."/>
            <person name="Kaplan A."/>
            <person name="Kroger N."/>
            <person name="Kroth P.G."/>
            <person name="La Roche J."/>
            <person name="Lindquist E."/>
            <person name="Lommer M."/>
            <person name="Martin-Jezequel V."/>
            <person name="Lopez P.J."/>
            <person name="Lucas S."/>
            <person name="Mangogna M."/>
            <person name="McGinnis K."/>
            <person name="Medlin L.K."/>
            <person name="Montsant A."/>
            <person name="Oudot-Le Secq M.P."/>
            <person name="Napoli C."/>
            <person name="Obornik M."/>
            <person name="Parker M.S."/>
            <person name="Petit J.L."/>
            <person name="Porcel B.M."/>
            <person name="Poulsen N."/>
            <person name="Robison M."/>
            <person name="Rychlewski L."/>
            <person name="Rynearson T.A."/>
            <person name="Schmutz J."/>
            <person name="Shapiro H."/>
            <person name="Siaut M."/>
            <person name="Stanley M."/>
            <person name="Sussman M.R."/>
            <person name="Taylor A.R."/>
            <person name="Vardi A."/>
            <person name="von Dassow P."/>
            <person name="Vyverman W."/>
            <person name="Willis A."/>
            <person name="Wyrwicz L.S."/>
            <person name="Rokhsar D.S."/>
            <person name="Weissenbach J."/>
            <person name="Armbrust E.V."/>
            <person name="Green B.R."/>
            <person name="Van de Peer Y."/>
            <person name="Grigoriev I.V."/>
        </authorList>
    </citation>
    <scope>NUCLEOTIDE SEQUENCE [LARGE SCALE GENOMIC DNA]</scope>
    <source>
        <strain evidence="2 3">CCMP1335</strain>
    </source>
</reference>
<protein>
    <recommendedName>
        <fullName evidence="4">Helicase-associated domain-containing protein</fullName>
    </recommendedName>
</protein>
<feature type="compositionally biased region" description="Polar residues" evidence="1">
    <location>
        <begin position="14"/>
        <end position="27"/>
    </location>
</feature>
<organism evidence="2 3">
    <name type="scientific">Thalassiosira pseudonana</name>
    <name type="common">Marine diatom</name>
    <name type="synonym">Cyclotella nana</name>
    <dbReference type="NCBI Taxonomy" id="35128"/>
    <lineage>
        <taxon>Eukaryota</taxon>
        <taxon>Sar</taxon>
        <taxon>Stramenopiles</taxon>
        <taxon>Ochrophyta</taxon>
        <taxon>Bacillariophyta</taxon>
        <taxon>Coscinodiscophyceae</taxon>
        <taxon>Thalassiosirophycidae</taxon>
        <taxon>Thalassiosirales</taxon>
        <taxon>Thalassiosiraceae</taxon>
        <taxon>Thalassiosira</taxon>
    </lineage>
</organism>
<dbReference type="Proteomes" id="UP000001449">
    <property type="component" value="Chromosome 10"/>
</dbReference>
<dbReference type="AlphaFoldDB" id="B8C903"/>
<dbReference type="InParanoid" id="B8C903"/>
<dbReference type="RefSeq" id="XP_002292768.1">
    <property type="nucleotide sequence ID" value="XM_002292732.1"/>
</dbReference>
<proteinExistence type="predicted"/>
<dbReference type="PANTHER" id="PTHR33418">
    <property type="entry name" value="HELICASE-ASSOCIATED"/>
    <property type="match status" value="1"/>
</dbReference>
<accession>B8C903</accession>
<dbReference type="EMBL" id="CM000646">
    <property type="protein sequence ID" value="EED89964.1"/>
    <property type="molecule type" value="Genomic_DNA"/>
</dbReference>
<dbReference type="PaxDb" id="35128-Thaps24109"/>
<dbReference type="HOGENOM" id="CLU_668177_0_0_1"/>
<name>B8C903_THAPS</name>
<feature type="region of interest" description="Disordered" evidence="1">
    <location>
        <begin position="1"/>
        <end position="32"/>
    </location>
</feature>
<sequence length="412" mass="47112">MPTEGAVAAAATVERTSANSAATTQKWTPPARRSSIIAQTIRRKKKRERMDLPPSFPIRSYTTQEILSDYRPVQHGRPYSLQQYPQLALDDTQDYSSLATAFKRPLFNRNPSPALSIAYSHRNAAQSERHLIRTKKNSVIMELEQLQADFHAKKQELKNVNETLKLNSNKLGAWNRKVFDLELQEPCSWNDKLAKLQQYVAIHGVPPAHSNKKRRRLTEEANARKGSNLTAADEKSLATFVSGMKQKVKKKDKAIANYPHRKEALQELGIVWDKHGNDARFDVMFDRLMDYRKEMGTFRMPSLDMCKESGDESLVELHNWVFSQVGSFRYQLPSKKVETVKKFLDVGFSFEKWYGTNGHVFDKDILPFDEIAKKFVESGGEIPEEYGVMLESSGGDGLDGEKEEEEKVWYSE</sequence>
<dbReference type="KEGG" id="tps:THAPSDRAFT_24109"/>
<gene>
    <name evidence="2" type="ORF">THAPSDRAFT_24109</name>
</gene>
<reference evidence="2 3" key="1">
    <citation type="journal article" date="2004" name="Science">
        <title>The genome of the diatom Thalassiosira pseudonana: ecology, evolution, and metabolism.</title>
        <authorList>
            <person name="Armbrust E.V."/>
            <person name="Berges J.A."/>
            <person name="Bowler C."/>
            <person name="Green B.R."/>
            <person name="Martinez D."/>
            <person name="Putnam N.H."/>
            <person name="Zhou S."/>
            <person name="Allen A.E."/>
            <person name="Apt K.E."/>
            <person name="Bechner M."/>
            <person name="Brzezinski M.A."/>
            <person name="Chaal B.K."/>
            <person name="Chiovitti A."/>
            <person name="Davis A.K."/>
            <person name="Demarest M.S."/>
            <person name="Detter J.C."/>
            <person name="Glavina T."/>
            <person name="Goodstein D."/>
            <person name="Hadi M.Z."/>
            <person name="Hellsten U."/>
            <person name="Hildebrand M."/>
            <person name="Jenkins B.D."/>
            <person name="Jurka J."/>
            <person name="Kapitonov V.V."/>
            <person name="Kroger N."/>
            <person name="Lau W.W."/>
            <person name="Lane T.W."/>
            <person name="Larimer F.W."/>
            <person name="Lippmeier J.C."/>
            <person name="Lucas S."/>
            <person name="Medina M."/>
            <person name="Montsant A."/>
            <person name="Obornik M."/>
            <person name="Parker M.S."/>
            <person name="Palenik B."/>
            <person name="Pazour G.J."/>
            <person name="Richardson P.M."/>
            <person name="Rynearson T.A."/>
            <person name="Saito M.A."/>
            <person name="Schwartz D.C."/>
            <person name="Thamatrakoln K."/>
            <person name="Valentin K."/>
            <person name="Vardi A."/>
            <person name="Wilkerson F.P."/>
            <person name="Rokhsar D.S."/>
        </authorList>
    </citation>
    <scope>NUCLEOTIDE SEQUENCE [LARGE SCALE GENOMIC DNA]</scope>
    <source>
        <strain evidence="2 3">CCMP1335</strain>
    </source>
</reference>
<feature type="region of interest" description="Disordered" evidence="1">
    <location>
        <begin position="389"/>
        <end position="412"/>
    </location>
</feature>